<reference evidence="2" key="1">
    <citation type="submission" date="2016-10" db="EMBL/GenBank/DDBJ databases">
        <authorList>
            <person name="Varghese N."/>
            <person name="Submissions S."/>
        </authorList>
    </citation>
    <scope>NUCLEOTIDE SEQUENCE [LARGE SCALE GENOMIC DNA]</scope>
    <source>
        <strain evidence="2">CGMCC 1.6992</strain>
    </source>
</reference>
<protein>
    <submittedName>
        <fullName evidence="1">Uncharacterized protein</fullName>
    </submittedName>
</protein>
<dbReference type="STRING" id="482827.SAMN04488243_12832"/>
<sequence length="114" mass="13042">MVISLCKWPLRLSLEGHNGSVKAMTFWVKPQSSIEALPEAKDLVQDLLELFYEYFPEYEGCLGFSQSPRRPRYLFLYMEGPCGGLLPGATQFLKDLLETAFPHAEVRVYGKPWP</sequence>
<organism evidence="1 2">
    <name type="scientific">Thermus arciformis</name>
    <dbReference type="NCBI Taxonomy" id="482827"/>
    <lineage>
        <taxon>Bacteria</taxon>
        <taxon>Thermotogati</taxon>
        <taxon>Deinococcota</taxon>
        <taxon>Deinococci</taxon>
        <taxon>Thermales</taxon>
        <taxon>Thermaceae</taxon>
        <taxon>Thermus</taxon>
    </lineage>
</organism>
<evidence type="ECO:0000313" key="2">
    <source>
        <dbReference type="Proteomes" id="UP000199446"/>
    </source>
</evidence>
<keyword evidence="2" id="KW-1185">Reference proteome</keyword>
<proteinExistence type="predicted"/>
<dbReference type="EMBL" id="FNBC01000028">
    <property type="protein sequence ID" value="SDF15706.1"/>
    <property type="molecule type" value="Genomic_DNA"/>
</dbReference>
<accession>A0A1G7IT06</accession>
<dbReference type="AlphaFoldDB" id="A0A1G7IT06"/>
<dbReference type="Proteomes" id="UP000199446">
    <property type="component" value="Unassembled WGS sequence"/>
</dbReference>
<evidence type="ECO:0000313" key="1">
    <source>
        <dbReference type="EMBL" id="SDF15706.1"/>
    </source>
</evidence>
<name>A0A1G7IT06_9DEIN</name>
<gene>
    <name evidence="1" type="ORF">SAMN04488243_12832</name>
</gene>